<feature type="signal peptide" evidence="1">
    <location>
        <begin position="1"/>
        <end position="21"/>
    </location>
</feature>
<comment type="caution">
    <text evidence="4">The sequence shown here is derived from an EMBL/GenBank/DDBJ whole genome shotgun (WGS) entry which is preliminary data.</text>
</comment>
<dbReference type="Pfam" id="PF07833">
    <property type="entry name" value="Cu_amine_oxidN1"/>
    <property type="match status" value="1"/>
</dbReference>
<reference evidence="4 5" key="1">
    <citation type="submission" date="2021-03" db="EMBL/GenBank/DDBJ databases">
        <title>Genomic Encyclopedia of Type Strains, Phase IV (KMG-IV): sequencing the most valuable type-strain genomes for metagenomic binning, comparative biology and taxonomic classification.</title>
        <authorList>
            <person name="Goeker M."/>
        </authorList>
    </citation>
    <scope>NUCLEOTIDE SEQUENCE [LARGE SCALE GENOMIC DNA]</scope>
    <source>
        <strain evidence="4 5">DSM 24738</strain>
    </source>
</reference>
<keyword evidence="1" id="KW-0732">Signal</keyword>
<organism evidence="4 5">
    <name type="scientific">Ammoniphilus resinae</name>
    <dbReference type="NCBI Taxonomy" id="861532"/>
    <lineage>
        <taxon>Bacteria</taxon>
        <taxon>Bacillati</taxon>
        <taxon>Bacillota</taxon>
        <taxon>Bacilli</taxon>
        <taxon>Bacillales</taxon>
        <taxon>Paenibacillaceae</taxon>
        <taxon>Aneurinibacillus group</taxon>
        <taxon>Ammoniphilus</taxon>
    </lineage>
</organism>
<dbReference type="Gene3D" id="3.30.457.10">
    <property type="entry name" value="Copper amine oxidase-like, N-terminal domain"/>
    <property type="match status" value="1"/>
</dbReference>
<dbReference type="SUPFAM" id="SSF55383">
    <property type="entry name" value="Copper amine oxidase, domain N"/>
    <property type="match status" value="1"/>
</dbReference>
<evidence type="ECO:0000259" key="3">
    <source>
        <dbReference type="Pfam" id="PF08305"/>
    </source>
</evidence>
<evidence type="ECO:0008006" key="6">
    <source>
        <dbReference type="Google" id="ProtNLM"/>
    </source>
</evidence>
<dbReference type="SUPFAM" id="SSF49785">
    <property type="entry name" value="Galactose-binding domain-like"/>
    <property type="match status" value="1"/>
</dbReference>
<dbReference type="EMBL" id="JAGGKT010000012">
    <property type="protein sequence ID" value="MBP1933699.1"/>
    <property type="molecule type" value="Genomic_DNA"/>
</dbReference>
<name>A0ABS4GTY4_9BACL</name>
<dbReference type="Pfam" id="PF08305">
    <property type="entry name" value="NPCBM"/>
    <property type="match status" value="1"/>
</dbReference>
<gene>
    <name evidence="4" type="ORF">J2Z37_003712</name>
</gene>
<keyword evidence="5" id="KW-1185">Reference proteome</keyword>
<evidence type="ECO:0000259" key="2">
    <source>
        <dbReference type="Pfam" id="PF07833"/>
    </source>
</evidence>
<dbReference type="RefSeq" id="WP_209811706.1">
    <property type="nucleotide sequence ID" value="NZ_JAGGKT010000012.1"/>
</dbReference>
<protein>
    <recommendedName>
        <fullName evidence="6">Copper amine oxidase-like N-terminal domain-containing protein</fullName>
    </recommendedName>
</protein>
<evidence type="ECO:0000256" key="1">
    <source>
        <dbReference type="SAM" id="SignalP"/>
    </source>
</evidence>
<feature type="domain" description="Glycosyl hydrolase family 98 putative carbohydrate-binding module" evidence="3">
    <location>
        <begin position="129"/>
        <end position="211"/>
    </location>
</feature>
<accession>A0ABS4GTY4</accession>
<evidence type="ECO:0000313" key="5">
    <source>
        <dbReference type="Proteomes" id="UP001519343"/>
    </source>
</evidence>
<dbReference type="InterPro" id="IPR036582">
    <property type="entry name" value="Mao_N_sf"/>
</dbReference>
<sequence>MKQFISGVVVGAILFSGVAYAASATINVDFKDIKYYFDGEQKEAPADNQGFIYNNTTYVPLRFLSESLGKEVTWEGATESIYVGKMPENRPVFLGELKAEDSKLENVKRITSFVTNQNEEFSQGYKFGTKDEKGNYIKGSMDNVYLLDGEYSKFEALLAPESIWSQSKAGQAGIIHVYGDDKLLFKTDVASNVENPVPVYVDLKDVKKLRIECQGFEIGLLNAKLYK</sequence>
<dbReference type="InterPro" id="IPR038637">
    <property type="entry name" value="NPCBM_sf"/>
</dbReference>
<dbReference type="Proteomes" id="UP001519343">
    <property type="component" value="Unassembled WGS sequence"/>
</dbReference>
<dbReference type="InterPro" id="IPR013222">
    <property type="entry name" value="Glyco_hyd_98_carb-bd"/>
</dbReference>
<feature type="chain" id="PRO_5047329863" description="Copper amine oxidase-like N-terminal domain-containing protein" evidence="1">
    <location>
        <begin position="22"/>
        <end position="227"/>
    </location>
</feature>
<dbReference type="Gene3D" id="2.60.120.1060">
    <property type="entry name" value="NPCBM/NEW2 domain"/>
    <property type="match status" value="1"/>
</dbReference>
<proteinExistence type="predicted"/>
<feature type="domain" description="Copper amine oxidase-like N-terminal" evidence="2">
    <location>
        <begin position="23"/>
        <end position="83"/>
    </location>
</feature>
<dbReference type="InterPro" id="IPR012854">
    <property type="entry name" value="Cu_amine_oxidase-like_N"/>
</dbReference>
<dbReference type="InterPro" id="IPR008979">
    <property type="entry name" value="Galactose-bd-like_sf"/>
</dbReference>
<evidence type="ECO:0000313" key="4">
    <source>
        <dbReference type="EMBL" id="MBP1933699.1"/>
    </source>
</evidence>